<evidence type="ECO:0000256" key="1">
    <source>
        <dbReference type="SAM" id="Phobius"/>
    </source>
</evidence>
<keyword evidence="3" id="KW-1185">Reference proteome</keyword>
<protein>
    <submittedName>
        <fullName evidence="2">Uncharacterized protein</fullName>
    </submittedName>
</protein>
<keyword evidence="1" id="KW-0812">Transmembrane</keyword>
<keyword evidence="1" id="KW-1133">Transmembrane helix</keyword>
<reference evidence="2 3" key="1">
    <citation type="submission" date="2023-04" db="EMBL/GenBank/DDBJ databases">
        <title>Forest soil microbial communities from Buena Vista Peninsula, Colon Province, Panama.</title>
        <authorList>
            <person name="Bouskill N."/>
        </authorList>
    </citation>
    <scope>NUCLEOTIDE SEQUENCE [LARGE SCALE GENOMIC DNA]</scope>
    <source>
        <strain evidence="2 3">CFH S0262</strain>
    </source>
</reference>
<accession>A0ABT6MAS8</accession>
<feature type="transmembrane region" description="Helical" evidence="1">
    <location>
        <begin position="6"/>
        <end position="27"/>
    </location>
</feature>
<name>A0ABT6MAS8_9NOCA</name>
<gene>
    <name evidence="2" type="ORF">M2280_002198</name>
</gene>
<comment type="caution">
    <text evidence="2">The sequence shown here is derived from an EMBL/GenBank/DDBJ whole genome shotgun (WGS) entry which is preliminary data.</text>
</comment>
<keyword evidence="1" id="KW-0472">Membrane</keyword>
<dbReference type="EMBL" id="JARXVC010000004">
    <property type="protein sequence ID" value="MDH6280985.1"/>
    <property type="molecule type" value="Genomic_DNA"/>
</dbReference>
<evidence type="ECO:0000313" key="3">
    <source>
        <dbReference type="Proteomes" id="UP001160334"/>
    </source>
</evidence>
<organism evidence="2 3">
    <name type="scientific">Prescottella agglutinans</name>
    <dbReference type="NCBI Taxonomy" id="1644129"/>
    <lineage>
        <taxon>Bacteria</taxon>
        <taxon>Bacillati</taxon>
        <taxon>Actinomycetota</taxon>
        <taxon>Actinomycetes</taxon>
        <taxon>Mycobacteriales</taxon>
        <taxon>Nocardiaceae</taxon>
        <taxon>Prescottella</taxon>
    </lineage>
</organism>
<sequence length="192" mass="21101">MYFTPGWGSLIAFCGTIATASVAVASLRSNRTQAQATLEAAKTRFSEEQGERTKDAQRQSIAKVLELAHVWRGACRDLEIAFRRNDGVDARDKELSLTATTLYRACVESEMLNTDKAVRTQIFEVVSKIGSVRSYIQEEFEADTPSADIADGLQKRSTDLADACKTLHANARTAFDGETSDVPFPTDLEVDI</sequence>
<evidence type="ECO:0000313" key="2">
    <source>
        <dbReference type="EMBL" id="MDH6280985.1"/>
    </source>
</evidence>
<dbReference type="RefSeq" id="WP_280760310.1">
    <property type="nucleotide sequence ID" value="NZ_JARXVC010000004.1"/>
</dbReference>
<proteinExistence type="predicted"/>
<dbReference type="Proteomes" id="UP001160334">
    <property type="component" value="Unassembled WGS sequence"/>
</dbReference>